<protein>
    <recommendedName>
        <fullName evidence="4">TonB-dependent receptor</fullName>
    </recommendedName>
</protein>
<reference evidence="2" key="1">
    <citation type="submission" date="2023-10" db="EMBL/GenBank/DDBJ databases">
        <title>First insite into the whole-genome sequence variations in clarithromycin resistant Helicobacter pylori clinical isolates in Russia.</title>
        <authorList>
            <person name="Starkova D.A."/>
            <person name="Svarval A.V."/>
            <person name="Polev D.E."/>
            <person name="Saitova A.T."/>
            <person name="Gladyshev N.S."/>
            <person name="Egorova S.A."/>
        </authorList>
    </citation>
    <scope>NUCLEOTIDE SEQUENCE</scope>
    <source>
        <strain evidence="2">HP290</strain>
    </source>
</reference>
<gene>
    <name evidence="2" type="ORF">RGC63_08810</name>
</gene>
<evidence type="ECO:0000256" key="1">
    <source>
        <dbReference type="SAM" id="MobiDB-lite"/>
    </source>
</evidence>
<feature type="non-terminal residue" evidence="2">
    <location>
        <position position="1"/>
    </location>
</feature>
<dbReference type="Proteomes" id="UP001294612">
    <property type="component" value="Unassembled WGS sequence"/>
</dbReference>
<comment type="caution">
    <text evidence="2">The sequence shown here is derived from an EMBL/GenBank/DDBJ whole genome shotgun (WGS) entry which is preliminary data.</text>
</comment>
<dbReference type="AlphaFoldDB" id="A0AAW9KTX7"/>
<feature type="non-terminal residue" evidence="2">
    <location>
        <position position="69"/>
    </location>
</feature>
<sequence>VPKNPDYDMTPPNAQNPSANDWTLGNADAEGTLARRIFLINSGVNFKVTHPISEDYGNVFEYGMIYQNL</sequence>
<organism evidence="2 3">
    <name type="scientific">Helicobacter pylori</name>
    <name type="common">Campylobacter pylori</name>
    <dbReference type="NCBI Taxonomy" id="210"/>
    <lineage>
        <taxon>Bacteria</taxon>
        <taxon>Pseudomonadati</taxon>
        <taxon>Campylobacterota</taxon>
        <taxon>Epsilonproteobacteria</taxon>
        <taxon>Campylobacterales</taxon>
        <taxon>Helicobacteraceae</taxon>
        <taxon>Helicobacter</taxon>
    </lineage>
</organism>
<feature type="region of interest" description="Disordered" evidence="1">
    <location>
        <begin position="1"/>
        <end position="25"/>
    </location>
</feature>
<evidence type="ECO:0000313" key="2">
    <source>
        <dbReference type="EMBL" id="MDZ7551761.1"/>
    </source>
</evidence>
<accession>A0AAW9KTX7</accession>
<evidence type="ECO:0000313" key="3">
    <source>
        <dbReference type="Proteomes" id="UP001294612"/>
    </source>
</evidence>
<dbReference type="RefSeq" id="WP_322538319.1">
    <property type="nucleotide sequence ID" value="NZ_JAXMRN010000254.1"/>
</dbReference>
<evidence type="ECO:0008006" key="4">
    <source>
        <dbReference type="Google" id="ProtNLM"/>
    </source>
</evidence>
<dbReference type="EMBL" id="JAXMRN010000254">
    <property type="protein sequence ID" value="MDZ7551761.1"/>
    <property type="molecule type" value="Genomic_DNA"/>
</dbReference>
<proteinExistence type="predicted"/>
<feature type="compositionally biased region" description="Polar residues" evidence="1">
    <location>
        <begin position="12"/>
        <end position="23"/>
    </location>
</feature>
<name>A0AAW9KTX7_HELPX</name>